<dbReference type="GO" id="GO:0032993">
    <property type="term" value="C:protein-DNA complex"/>
    <property type="evidence" value="ECO:0007669"/>
    <property type="project" value="TreeGrafter"/>
</dbReference>
<dbReference type="PROSITE" id="PS50931">
    <property type="entry name" value="HTH_LYSR"/>
    <property type="match status" value="1"/>
</dbReference>
<dbReference type="SUPFAM" id="SSF46785">
    <property type="entry name" value="Winged helix' DNA-binding domain"/>
    <property type="match status" value="1"/>
</dbReference>
<dbReference type="RefSeq" id="WP_190831055.1">
    <property type="nucleotide sequence ID" value="NZ_CAWPPI010000067.1"/>
</dbReference>
<dbReference type="CDD" id="cd08414">
    <property type="entry name" value="PBP2_LTTR_aromatics_like"/>
    <property type="match status" value="1"/>
</dbReference>
<evidence type="ECO:0000259" key="5">
    <source>
        <dbReference type="PROSITE" id="PS50931"/>
    </source>
</evidence>
<dbReference type="Pfam" id="PF00126">
    <property type="entry name" value="HTH_1"/>
    <property type="match status" value="1"/>
</dbReference>
<proteinExistence type="inferred from homology"/>
<dbReference type="SUPFAM" id="SSF53850">
    <property type="entry name" value="Periplasmic binding protein-like II"/>
    <property type="match status" value="1"/>
</dbReference>
<dbReference type="AlphaFoldDB" id="A0A8J6XM67"/>
<keyword evidence="7" id="KW-1185">Reference proteome</keyword>
<dbReference type="PRINTS" id="PR00039">
    <property type="entry name" value="HTHLYSR"/>
</dbReference>
<protein>
    <submittedName>
        <fullName evidence="6">LysR family transcriptional regulator</fullName>
    </submittedName>
</protein>
<accession>A0A8J6XM67</accession>
<reference evidence="6" key="1">
    <citation type="submission" date="2020-09" db="EMBL/GenBank/DDBJ databases">
        <title>Iningainema tapete sp. nov. (Scytonemataceae, Cyanobacteria) from greenhouses in central Florida (USA) produces two types of nodularin with biosynthetic potential for microcystin-LR and anabaenopeptins.</title>
        <authorList>
            <person name="Berthold D.E."/>
            <person name="Lefler F.W."/>
            <person name="Huang I.-S."/>
            <person name="Abdulla H."/>
            <person name="Zimba P.V."/>
            <person name="Laughinghouse H.D. IV."/>
        </authorList>
    </citation>
    <scope>NUCLEOTIDE SEQUENCE</scope>
    <source>
        <strain evidence="6">BLCCT55</strain>
    </source>
</reference>
<dbReference type="Gene3D" id="1.10.10.10">
    <property type="entry name" value="Winged helix-like DNA-binding domain superfamily/Winged helix DNA-binding domain"/>
    <property type="match status" value="1"/>
</dbReference>
<comment type="similarity">
    <text evidence="1">Belongs to the LysR transcriptional regulatory family.</text>
</comment>
<keyword evidence="2" id="KW-0805">Transcription regulation</keyword>
<keyword evidence="3" id="KW-0238">DNA-binding</keyword>
<evidence type="ECO:0000256" key="2">
    <source>
        <dbReference type="ARBA" id="ARBA00023015"/>
    </source>
</evidence>
<comment type="caution">
    <text evidence="6">The sequence shown here is derived from an EMBL/GenBank/DDBJ whole genome shotgun (WGS) entry which is preliminary data.</text>
</comment>
<dbReference type="Proteomes" id="UP000629098">
    <property type="component" value="Unassembled WGS sequence"/>
</dbReference>
<dbReference type="Pfam" id="PF03466">
    <property type="entry name" value="LysR_substrate"/>
    <property type="match status" value="1"/>
</dbReference>
<dbReference type="InterPro" id="IPR036390">
    <property type="entry name" value="WH_DNA-bd_sf"/>
</dbReference>
<gene>
    <name evidence="6" type="ORF">ICL16_19905</name>
</gene>
<dbReference type="GO" id="GO:0003700">
    <property type="term" value="F:DNA-binding transcription factor activity"/>
    <property type="evidence" value="ECO:0007669"/>
    <property type="project" value="InterPro"/>
</dbReference>
<dbReference type="PANTHER" id="PTHR30346">
    <property type="entry name" value="TRANSCRIPTIONAL DUAL REGULATOR HCAR-RELATED"/>
    <property type="match status" value="1"/>
</dbReference>
<evidence type="ECO:0000313" key="7">
    <source>
        <dbReference type="Proteomes" id="UP000629098"/>
    </source>
</evidence>
<evidence type="ECO:0000313" key="6">
    <source>
        <dbReference type="EMBL" id="MBD2774274.1"/>
    </source>
</evidence>
<evidence type="ECO:0000256" key="3">
    <source>
        <dbReference type="ARBA" id="ARBA00023125"/>
    </source>
</evidence>
<dbReference type="PANTHER" id="PTHR30346:SF0">
    <property type="entry name" value="HCA OPERON TRANSCRIPTIONAL ACTIVATOR HCAR"/>
    <property type="match status" value="1"/>
</dbReference>
<dbReference type="FunFam" id="1.10.10.10:FF:000001">
    <property type="entry name" value="LysR family transcriptional regulator"/>
    <property type="match status" value="1"/>
</dbReference>
<sequence>MEFRQLQYFLAVAEELNFSRAAKKLKIAQPPLTRQIRKLEQELGVELFLRNNRRVEMTEAGKAFLEESRRTLEQVEHSMRVAQGASRGKIGRLVVAFEGSSAYDIVPASIKTYRERFPDVELVVLGMTTHEQVQALHAGAISVGFVVPPLKGKEKELVVEAVLQEPLVLALPENHPLASQSKVKVRSLANEPFIMAQRESGCGMYDQVMAICLRAGFSPKVTQEVNEMQVMLGFLAAGLGIALLSASVKQFQRPGVVYRELQPSCPEVALAVLWRRNDTSPVLHAFLDVVRELKSYNQQLTVNC</sequence>
<feature type="domain" description="HTH lysR-type" evidence="5">
    <location>
        <begin position="1"/>
        <end position="58"/>
    </location>
</feature>
<keyword evidence="4" id="KW-0804">Transcription</keyword>
<dbReference type="EMBL" id="JACXAE010000067">
    <property type="protein sequence ID" value="MBD2774274.1"/>
    <property type="molecule type" value="Genomic_DNA"/>
</dbReference>
<dbReference type="Gene3D" id="3.40.190.10">
    <property type="entry name" value="Periplasmic binding protein-like II"/>
    <property type="match status" value="2"/>
</dbReference>
<organism evidence="6 7">
    <name type="scientific">Iningainema tapete BLCC-T55</name>
    <dbReference type="NCBI Taxonomy" id="2748662"/>
    <lineage>
        <taxon>Bacteria</taxon>
        <taxon>Bacillati</taxon>
        <taxon>Cyanobacteriota</taxon>
        <taxon>Cyanophyceae</taxon>
        <taxon>Nostocales</taxon>
        <taxon>Scytonemataceae</taxon>
        <taxon>Iningainema tapete</taxon>
    </lineage>
</organism>
<dbReference type="InterPro" id="IPR005119">
    <property type="entry name" value="LysR_subst-bd"/>
</dbReference>
<dbReference type="GO" id="GO:0003677">
    <property type="term" value="F:DNA binding"/>
    <property type="evidence" value="ECO:0007669"/>
    <property type="project" value="UniProtKB-KW"/>
</dbReference>
<dbReference type="InterPro" id="IPR000847">
    <property type="entry name" value="LysR_HTH_N"/>
</dbReference>
<evidence type="ECO:0000256" key="1">
    <source>
        <dbReference type="ARBA" id="ARBA00009437"/>
    </source>
</evidence>
<evidence type="ECO:0000256" key="4">
    <source>
        <dbReference type="ARBA" id="ARBA00023163"/>
    </source>
</evidence>
<name>A0A8J6XM67_9CYAN</name>
<dbReference type="InterPro" id="IPR036388">
    <property type="entry name" value="WH-like_DNA-bd_sf"/>
</dbReference>